<feature type="transmembrane region" description="Helical" evidence="1">
    <location>
        <begin position="12"/>
        <end position="33"/>
    </location>
</feature>
<dbReference type="InterPro" id="IPR036909">
    <property type="entry name" value="Cyt_c-like_dom_sf"/>
</dbReference>
<dbReference type="PATRIC" id="fig|401562.4.peg.3089"/>
<feature type="transmembrane region" description="Helical" evidence="1">
    <location>
        <begin position="251"/>
        <end position="270"/>
    </location>
</feature>
<gene>
    <name evidence="3" type="ORF">NS365_16140</name>
</gene>
<evidence type="ECO:0000313" key="3">
    <source>
        <dbReference type="EMBL" id="KTR04048.1"/>
    </source>
</evidence>
<comment type="caution">
    <text evidence="3">The sequence shown here is derived from an EMBL/GenBank/DDBJ whole genome shotgun (WGS) entry which is preliminary data.</text>
</comment>
<evidence type="ECO:0000313" key="4">
    <source>
        <dbReference type="Proteomes" id="UP000078529"/>
    </source>
</evidence>
<feature type="domain" description="Urate oxidase N-terminal" evidence="2">
    <location>
        <begin position="4"/>
        <end position="297"/>
    </location>
</feature>
<sequence>MWTYLSEWLQFGVRWVHVVTAIAWIGSSFYFIALDLGLRKPHGAPMVGVGGEAWQVHGGGFYHIQKYMVAPPHMPEDLTWFKWESYATWLSGAALLFLVYYLGADLYLIDPAKADLPAWAAVLIGVAGLALGWVVYDRICKSPLGKNDSVLLGIVFVYVVAASFVFSQLFSGRGAMLHTGAMIATIMTANVAMLIIPNQKIVVADLKAGRSPDPRLGAAAKQRSLHNNYLTLPVIFLMLSNHYPLAFATEWNWAIAGLVLLIGAVVRHFFNTKHKTGQHLWWCWAVAGVLFVLVMALSGAPGWRASSTGEASSTSNASLDFPADPQLALARSPLFQEAEGIVQSRCSMCHARKPLWPGMGHAPKGVLLENGRDIVLNAALIERQAVRSHAMPPGNITGMEPSERLTLARWLETGSGLYRP</sequence>
<evidence type="ECO:0000259" key="2">
    <source>
        <dbReference type="Pfam" id="PF06181"/>
    </source>
</evidence>
<feature type="transmembrane region" description="Helical" evidence="1">
    <location>
        <begin position="116"/>
        <end position="136"/>
    </location>
</feature>
<dbReference type="Pfam" id="PF06181">
    <property type="entry name" value="Urate_ox_N"/>
    <property type="match status" value="1"/>
</dbReference>
<keyword evidence="1" id="KW-0472">Membrane</keyword>
<keyword evidence="1" id="KW-1133">Transmembrane helix</keyword>
<reference evidence="3 4" key="1">
    <citation type="journal article" date="2016" name="Front. Microbiol.">
        <title>Genomic Resource of Rice Seed Associated Bacteria.</title>
        <authorList>
            <person name="Midha S."/>
            <person name="Bansal K."/>
            <person name="Sharma S."/>
            <person name="Kumar N."/>
            <person name="Patil P.P."/>
            <person name="Chaudhry V."/>
            <person name="Patil P.B."/>
        </authorList>
    </citation>
    <scope>NUCLEOTIDE SEQUENCE [LARGE SCALE GENOMIC DNA]</scope>
    <source>
        <strain evidence="3 4">NS365</strain>
    </source>
</reference>
<organism evidence="3 4">
    <name type="scientific">Aureimonas ureilytica</name>
    <dbReference type="NCBI Taxonomy" id="401562"/>
    <lineage>
        <taxon>Bacteria</taxon>
        <taxon>Pseudomonadati</taxon>
        <taxon>Pseudomonadota</taxon>
        <taxon>Alphaproteobacteria</taxon>
        <taxon>Hyphomicrobiales</taxon>
        <taxon>Aurantimonadaceae</taxon>
        <taxon>Aureimonas</taxon>
    </lineage>
</organism>
<dbReference type="RefSeq" id="WP_058601322.1">
    <property type="nucleotide sequence ID" value="NZ_LDQA01000041.1"/>
</dbReference>
<name>A0A175RL46_9HYPH</name>
<dbReference type="InterPro" id="IPR010389">
    <property type="entry name" value="Urate_ox_N"/>
</dbReference>
<feature type="transmembrane region" description="Helical" evidence="1">
    <location>
        <begin position="229"/>
        <end position="245"/>
    </location>
</feature>
<dbReference type="EMBL" id="LDQA01000041">
    <property type="protein sequence ID" value="KTR04048.1"/>
    <property type="molecule type" value="Genomic_DNA"/>
</dbReference>
<dbReference type="SUPFAM" id="SSF46626">
    <property type="entry name" value="Cytochrome c"/>
    <property type="match status" value="1"/>
</dbReference>
<evidence type="ECO:0000256" key="1">
    <source>
        <dbReference type="SAM" id="Phobius"/>
    </source>
</evidence>
<feature type="transmembrane region" description="Helical" evidence="1">
    <location>
        <begin position="86"/>
        <end position="104"/>
    </location>
</feature>
<proteinExistence type="predicted"/>
<dbReference type="Proteomes" id="UP000078529">
    <property type="component" value="Unassembled WGS sequence"/>
</dbReference>
<feature type="transmembrane region" description="Helical" evidence="1">
    <location>
        <begin position="148"/>
        <end position="170"/>
    </location>
</feature>
<feature type="transmembrane region" description="Helical" evidence="1">
    <location>
        <begin position="176"/>
        <end position="196"/>
    </location>
</feature>
<keyword evidence="1" id="KW-0812">Transmembrane</keyword>
<keyword evidence="4" id="KW-1185">Reference proteome</keyword>
<dbReference type="GO" id="GO:0020037">
    <property type="term" value="F:heme binding"/>
    <property type="evidence" value="ECO:0007669"/>
    <property type="project" value="InterPro"/>
</dbReference>
<protein>
    <submittedName>
        <fullName evidence="3">Cysteine desulfurase</fullName>
    </submittedName>
</protein>
<accession>A0A175RL46</accession>
<feature type="transmembrane region" description="Helical" evidence="1">
    <location>
        <begin position="282"/>
        <end position="303"/>
    </location>
</feature>
<dbReference type="GO" id="GO:0009055">
    <property type="term" value="F:electron transfer activity"/>
    <property type="evidence" value="ECO:0007669"/>
    <property type="project" value="InterPro"/>
</dbReference>
<dbReference type="AlphaFoldDB" id="A0A175RL46"/>